<keyword evidence="2 7" id="KW-0540">Nuclease</keyword>
<name>A0A1W1YKS9_9BACT</name>
<evidence type="ECO:0000256" key="1">
    <source>
        <dbReference type="ARBA" id="ARBA00010875"/>
    </source>
</evidence>
<dbReference type="AlphaFoldDB" id="A0A1W1YKS9"/>
<protein>
    <recommendedName>
        <fullName evidence="7">Endoribonuclease YbeY</fullName>
        <ecNumber evidence="7">3.1.-.-</ecNumber>
    </recommendedName>
</protein>
<keyword evidence="7" id="KW-0963">Cytoplasm</keyword>
<keyword evidence="7" id="KW-0690">Ribosome biogenesis</keyword>
<dbReference type="InterPro" id="IPR023091">
    <property type="entry name" value="MetalPrtase_cat_dom_sf_prd"/>
</dbReference>
<dbReference type="NCBIfam" id="TIGR00043">
    <property type="entry name" value="rRNA maturation RNase YbeY"/>
    <property type="match status" value="1"/>
</dbReference>
<keyword evidence="9" id="KW-1185">Reference proteome</keyword>
<feature type="binding site" evidence="7">
    <location>
        <position position="97"/>
    </location>
    <ligand>
        <name>Zn(2+)</name>
        <dbReference type="ChEBI" id="CHEBI:29105"/>
        <note>catalytic</note>
    </ligand>
</feature>
<dbReference type="GO" id="GO:0008270">
    <property type="term" value="F:zinc ion binding"/>
    <property type="evidence" value="ECO:0007669"/>
    <property type="project" value="UniProtKB-UniRule"/>
</dbReference>
<feature type="binding site" evidence="7">
    <location>
        <position position="103"/>
    </location>
    <ligand>
        <name>Zn(2+)</name>
        <dbReference type="ChEBI" id="CHEBI:29105"/>
        <note>catalytic</note>
    </ligand>
</feature>
<dbReference type="InterPro" id="IPR020549">
    <property type="entry name" value="YbeY_CS"/>
</dbReference>
<evidence type="ECO:0000256" key="7">
    <source>
        <dbReference type="HAMAP-Rule" id="MF_00009"/>
    </source>
</evidence>
<keyword evidence="4 7" id="KW-0255">Endonuclease</keyword>
<proteinExistence type="inferred from homology"/>
<accession>A0A1W1YKS9</accession>
<comment type="similarity">
    <text evidence="1 7">Belongs to the endoribonuclease YbeY family.</text>
</comment>
<evidence type="ECO:0000313" key="8">
    <source>
        <dbReference type="EMBL" id="SMC36411.1"/>
    </source>
</evidence>
<keyword evidence="6 7" id="KW-0862">Zinc</keyword>
<comment type="subcellular location">
    <subcellularLocation>
        <location evidence="7">Cytoplasm</location>
    </subcellularLocation>
</comment>
<dbReference type="Gene3D" id="3.40.390.30">
    <property type="entry name" value="Metalloproteases ('zincins'), catalytic domain"/>
    <property type="match status" value="1"/>
</dbReference>
<dbReference type="GO" id="GO:0004521">
    <property type="term" value="F:RNA endonuclease activity"/>
    <property type="evidence" value="ECO:0007669"/>
    <property type="project" value="UniProtKB-UniRule"/>
</dbReference>
<dbReference type="PROSITE" id="PS01306">
    <property type="entry name" value="UPF0054"/>
    <property type="match status" value="1"/>
</dbReference>
<dbReference type="SUPFAM" id="SSF55486">
    <property type="entry name" value="Metalloproteases ('zincins'), catalytic domain"/>
    <property type="match status" value="1"/>
</dbReference>
<dbReference type="STRING" id="1121400.SAMN02746065_101113"/>
<dbReference type="PANTHER" id="PTHR46986:SF1">
    <property type="entry name" value="ENDORIBONUCLEASE YBEY, CHLOROPLASTIC"/>
    <property type="match status" value="1"/>
</dbReference>
<evidence type="ECO:0000256" key="2">
    <source>
        <dbReference type="ARBA" id="ARBA00022722"/>
    </source>
</evidence>
<keyword evidence="5 7" id="KW-0378">Hydrolase</keyword>
<evidence type="ECO:0000256" key="3">
    <source>
        <dbReference type="ARBA" id="ARBA00022723"/>
    </source>
</evidence>
<organism evidence="8 9">
    <name type="scientific">Desulfocicer vacuolatum DSM 3385</name>
    <dbReference type="NCBI Taxonomy" id="1121400"/>
    <lineage>
        <taxon>Bacteria</taxon>
        <taxon>Pseudomonadati</taxon>
        <taxon>Thermodesulfobacteriota</taxon>
        <taxon>Desulfobacteria</taxon>
        <taxon>Desulfobacterales</taxon>
        <taxon>Desulfobacteraceae</taxon>
        <taxon>Desulfocicer</taxon>
    </lineage>
</organism>
<keyword evidence="7" id="KW-0698">rRNA processing</keyword>
<evidence type="ECO:0000256" key="4">
    <source>
        <dbReference type="ARBA" id="ARBA00022759"/>
    </source>
</evidence>
<sequence length="133" mass="14959">MAYEDHELSIVITDNEEIKKMNRIYRNMDRPTNVLAFPMLDPEDIPSAPGTAAGENHAPPLLGDIVISMETAAKEAETASISLDERISQLMVHGILHLVGYDHEQGEDKARHMEEKSLELIRLIEPNPDLEIF</sequence>
<dbReference type="HAMAP" id="MF_00009">
    <property type="entry name" value="Endoribonucl_YbeY"/>
    <property type="match status" value="1"/>
</dbReference>
<reference evidence="8 9" key="1">
    <citation type="submission" date="2017-04" db="EMBL/GenBank/DDBJ databases">
        <authorList>
            <person name="Afonso C.L."/>
            <person name="Miller P.J."/>
            <person name="Scott M.A."/>
            <person name="Spackman E."/>
            <person name="Goraichik I."/>
            <person name="Dimitrov K.M."/>
            <person name="Suarez D.L."/>
            <person name="Swayne D.E."/>
        </authorList>
    </citation>
    <scope>NUCLEOTIDE SEQUENCE [LARGE SCALE GENOMIC DNA]</scope>
    <source>
        <strain evidence="8 9">DSM 3385</strain>
    </source>
</reference>
<dbReference type="GO" id="GO:0006364">
    <property type="term" value="P:rRNA processing"/>
    <property type="evidence" value="ECO:0007669"/>
    <property type="project" value="UniProtKB-UniRule"/>
</dbReference>
<dbReference type="Pfam" id="PF02130">
    <property type="entry name" value="YbeY"/>
    <property type="match status" value="1"/>
</dbReference>
<evidence type="ECO:0000256" key="6">
    <source>
        <dbReference type="ARBA" id="ARBA00022833"/>
    </source>
</evidence>
<comment type="function">
    <text evidence="7">Single strand-specific metallo-endoribonuclease involved in late-stage 70S ribosome quality control and in maturation of the 3' terminus of the 16S rRNA.</text>
</comment>
<gene>
    <name evidence="7" type="primary">ybeY</name>
    <name evidence="8" type="ORF">SAMN02746065_101113</name>
</gene>
<keyword evidence="3 7" id="KW-0479">Metal-binding</keyword>
<evidence type="ECO:0000313" key="9">
    <source>
        <dbReference type="Proteomes" id="UP000192418"/>
    </source>
</evidence>
<dbReference type="EC" id="3.1.-.-" evidence="7"/>
<dbReference type="InterPro" id="IPR002036">
    <property type="entry name" value="YbeY"/>
</dbReference>
<comment type="cofactor">
    <cofactor evidence="7">
        <name>Zn(2+)</name>
        <dbReference type="ChEBI" id="CHEBI:29105"/>
    </cofactor>
    <text evidence="7">Binds 1 zinc ion.</text>
</comment>
<dbReference type="GO" id="GO:0005737">
    <property type="term" value="C:cytoplasm"/>
    <property type="evidence" value="ECO:0007669"/>
    <property type="project" value="UniProtKB-SubCell"/>
</dbReference>
<feature type="binding site" evidence="7">
    <location>
        <position position="93"/>
    </location>
    <ligand>
        <name>Zn(2+)</name>
        <dbReference type="ChEBI" id="CHEBI:29105"/>
        <note>catalytic</note>
    </ligand>
</feature>
<dbReference type="GO" id="GO:0004222">
    <property type="term" value="F:metalloendopeptidase activity"/>
    <property type="evidence" value="ECO:0007669"/>
    <property type="project" value="InterPro"/>
</dbReference>
<dbReference type="EMBL" id="FWXY01000001">
    <property type="protein sequence ID" value="SMC36411.1"/>
    <property type="molecule type" value="Genomic_DNA"/>
</dbReference>
<dbReference type="PANTHER" id="PTHR46986">
    <property type="entry name" value="ENDORIBONUCLEASE YBEY, CHLOROPLASTIC"/>
    <property type="match status" value="1"/>
</dbReference>
<dbReference type="Proteomes" id="UP000192418">
    <property type="component" value="Unassembled WGS sequence"/>
</dbReference>
<evidence type="ECO:0000256" key="5">
    <source>
        <dbReference type="ARBA" id="ARBA00022801"/>
    </source>
</evidence>